<dbReference type="CDD" id="cd07253">
    <property type="entry name" value="GLOD5"/>
    <property type="match status" value="1"/>
</dbReference>
<dbReference type="Proteomes" id="UP000054854">
    <property type="component" value="Unassembled WGS sequence"/>
</dbReference>
<reference evidence="2 4" key="1">
    <citation type="submission" date="2015-11" db="EMBL/GenBank/DDBJ databases">
        <title>Genomic analysis of 38 Legionella species identifies large and diverse effector repertoires.</title>
        <authorList>
            <person name="Burstein D."/>
            <person name="Amaro F."/>
            <person name="Zusman T."/>
            <person name="Lifshitz Z."/>
            <person name="Cohen O."/>
            <person name="Gilbert J.A."/>
            <person name="Pupko T."/>
            <person name="Shuman H.A."/>
            <person name="Segal G."/>
        </authorList>
    </citation>
    <scope>NUCLEOTIDE SEQUENCE [LARGE SCALE GENOMIC DNA]</scope>
    <source>
        <strain evidence="2 4">CDC#72-OH-14</strain>
    </source>
</reference>
<evidence type="ECO:0000313" key="4">
    <source>
        <dbReference type="Proteomes" id="UP000054854"/>
    </source>
</evidence>
<dbReference type="SUPFAM" id="SSF54593">
    <property type="entry name" value="Glyoxalase/Bleomycin resistance protein/Dihydroxybiphenyl dioxygenase"/>
    <property type="match status" value="1"/>
</dbReference>
<dbReference type="InterPro" id="IPR037523">
    <property type="entry name" value="VOC_core"/>
</dbReference>
<dbReference type="Proteomes" id="UP000255316">
    <property type="component" value="Unassembled WGS sequence"/>
</dbReference>
<dbReference type="STRING" id="28085.Lcin_2417"/>
<reference evidence="3 5" key="2">
    <citation type="submission" date="2018-06" db="EMBL/GenBank/DDBJ databases">
        <authorList>
            <consortium name="Pathogen Informatics"/>
            <person name="Doyle S."/>
        </authorList>
    </citation>
    <scope>NUCLEOTIDE SEQUENCE [LARGE SCALE GENOMIC DNA]</scope>
    <source>
        <strain evidence="3 5">NCTC12438</strain>
    </source>
</reference>
<protein>
    <submittedName>
        <fullName evidence="2 3">Glyoxalase/bleomycin resistance protein/dioxygenase</fullName>
    </submittedName>
</protein>
<dbReference type="PROSITE" id="PS51819">
    <property type="entry name" value="VOC"/>
    <property type="match status" value="1"/>
</dbReference>
<dbReference type="AlphaFoldDB" id="A0A378IMN2"/>
<dbReference type="InterPro" id="IPR004360">
    <property type="entry name" value="Glyas_Fos-R_dOase_dom"/>
</dbReference>
<name>A0A378IMN2_9GAMM</name>
<keyword evidence="3" id="KW-0560">Oxidoreductase</keyword>
<dbReference type="EMBL" id="LNXX01000043">
    <property type="protein sequence ID" value="KTC83045.1"/>
    <property type="molecule type" value="Genomic_DNA"/>
</dbReference>
<evidence type="ECO:0000313" key="5">
    <source>
        <dbReference type="Proteomes" id="UP000255316"/>
    </source>
</evidence>
<organism evidence="3 5">
    <name type="scientific">Legionella cincinnatiensis</name>
    <dbReference type="NCBI Taxonomy" id="28085"/>
    <lineage>
        <taxon>Bacteria</taxon>
        <taxon>Pseudomonadati</taxon>
        <taxon>Pseudomonadota</taxon>
        <taxon>Gammaproteobacteria</taxon>
        <taxon>Legionellales</taxon>
        <taxon>Legionellaceae</taxon>
        <taxon>Legionella</taxon>
    </lineage>
</organism>
<dbReference type="InterPro" id="IPR029068">
    <property type="entry name" value="Glyas_Bleomycin-R_OHBP_Dase"/>
</dbReference>
<evidence type="ECO:0000313" key="3">
    <source>
        <dbReference type="EMBL" id="STX35915.1"/>
    </source>
</evidence>
<keyword evidence="3" id="KW-0223">Dioxygenase</keyword>
<dbReference type="EMBL" id="UGNX01000001">
    <property type="protein sequence ID" value="STX35915.1"/>
    <property type="molecule type" value="Genomic_DNA"/>
</dbReference>
<dbReference type="GO" id="GO:0051213">
    <property type="term" value="F:dioxygenase activity"/>
    <property type="evidence" value="ECO:0007669"/>
    <property type="project" value="UniProtKB-KW"/>
</dbReference>
<dbReference type="InterPro" id="IPR050383">
    <property type="entry name" value="GlyoxalaseI/FosfomycinResist"/>
</dbReference>
<feature type="domain" description="VOC" evidence="1">
    <location>
        <begin position="5"/>
        <end position="125"/>
    </location>
</feature>
<keyword evidence="4" id="KW-1185">Reference proteome</keyword>
<sequence>MKINRLDHLVLTVADVEKSCQFYERALGMTIVTFGDDRKALLFGQQKINLHQLGKEIKPNAKNANTGTGDLCFIADTDLKEVIQHLLSCNVQLESDIVERTGAIGKLRSIYLRDPDDNLIEISNYL</sequence>
<accession>A0A378IMN2</accession>
<dbReference type="PANTHER" id="PTHR21366:SF14">
    <property type="entry name" value="GLYOXALASE DOMAIN-CONTAINING PROTEIN 5"/>
    <property type="match status" value="1"/>
</dbReference>
<evidence type="ECO:0000259" key="1">
    <source>
        <dbReference type="PROSITE" id="PS51819"/>
    </source>
</evidence>
<dbReference type="Gene3D" id="3.10.180.10">
    <property type="entry name" value="2,3-Dihydroxybiphenyl 1,2-Dioxygenase, domain 1"/>
    <property type="match status" value="1"/>
</dbReference>
<dbReference type="PANTHER" id="PTHR21366">
    <property type="entry name" value="GLYOXALASE FAMILY PROTEIN"/>
    <property type="match status" value="1"/>
</dbReference>
<evidence type="ECO:0000313" key="2">
    <source>
        <dbReference type="EMBL" id="KTC83045.1"/>
    </source>
</evidence>
<gene>
    <name evidence="2" type="ORF">Lcin_2417</name>
    <name evidence="3" type="ORF">NCTC12438_02543</name>
</gene>
<dbReference type="Pfam" id="PF00903">
    <property type="entry name" value="Glyoxalase"/>
    <property type="match status" value="1"/>
</dbReference>
<proteinExistence type="predicted"/>
<dbReference type="OrthoDB" id="9812656at2"/>